<protein>
    <submittedName>
        <fullName evidence="3">Type II toxin-antitoxin system PemK/MazF family toxin</fullName>
    </submittedName>
</protein>
<dbReference type="Gene3D" id="2.30.30.110">
    <property type="match status" value="1"/>
</dbReference>
<sequence length="120" mass="13256">MSGAEYIPHKGDIVSASFDPSAGKEIQKRRPALVVSNAKYAKMTGLAVVCPISHAEGNWLNATGLLVPLHQKKTDGYVNPLQFHTFDFRRRHFEQIEHVAADTLAQTLQTINDIINATES</sequence>
<dbReference type="RefSeq" id="WP_204119834.1">
    <property type="nucleotide sequence ID" value="NZ_BOLV01000031.1"/>
</dbReference>
<dbReference type="InterPro" id="IPR003477">
    <property type="entry name" value="PemK-like"/>
</dbReference>
<evidence type="ECO:0000313" key="4">
    <source>
        <dbReference type="Proteomes" id="UP001597199"/>
    </source>
</evidence>
<gene>
    <name evidence="3" type="ORF">ACFQ41_13295</name>
</gene>
<evidence type="ECO:0000313" key="3">
    <source>
        <dbReference type="EMBL" id="MFD1400262.1"/>
    </source>
</evidence>
<dbReference type="PANTHER" id="PTHR33988">
    <property type="entry name" value="ENDORIBONUCLEASE MAZF-RELATED"/>
    <property type="match status" value="1"/>
</dbReference>
<reference evidence="4" key="1">
    <citation type="journal article" date="2019" name="Int. J. Syst. Evol. Microbiol.">
        <title>The Global Catalogue of Microorganisms (GCM) 10K type strain sequencing project: providing services to taxonomists for standard genome sequencing and annotation.</title>
        <authorList>
            <consortium name="The Broad Institute Genomics Platform"/>
            <consortium name="The Broad Institute Genome Sequencing Center for Infectious Disease"/>
            <person name="Wu L."/>
            <person name="Ma J."/>
        </authorList>
    </citation>
    <scope>NUCLEOTIDE SEQUENCE [LARGE SCALE GENOMIC DNA]</scope>
    <source>
        <strain evidence="4">CCM 9110</strain>
    </source>
</reference>
<evidence type="ECO:0000256" key="1">
    <source>
        <dbReference type="ARBA" id="ARBA00007521"/>
    </source>
</evidence>
<name>A0ABW4BIH4_9LACO</name>
<organism evidence="3 4">
    <name type="scientific">Lacticaseibacillus suilingensis</name>
    <dbReference type="NCBI Taxonomy" id="2799577"/>
    <lineage>
        <taxon>Bacteria</taxon>
        <taxon>Bacillati</taxon>
        <taxon>Bacillota</taxon>
        <taxon>Bacilli</taxon>
        <taxon>Lactobacillales</taxon>
        <taxon>Lactobacillaceae</taxon>
        <taxon>Lacticaseibacillus</taxon>
    </lineage>
</organism>
<evidence type="ECO:0000256" key="2">
    <source>
        <dbReference type="ARBA" id="ARBA00022649"/>
    </source>
</evidence>
<comment type="caution">
    <text evidence="3">The sequence shown here is derived from an EMBL/GenBank/DDBJ whole genome shotgun (WGS) entry which is preliminary data.</text>
</comment>
<keyword evidence="4" id="KW-1185">Reference proteome</keyword>
<dbReference type="InterPro" id="IPR011067">
    <property type="entry name" value="Plasmid_toxin/cell-grow_inhib"/>
</dbReference>
<dbReference type="Pfam" id="PF02452">
    <property type="entry name" value="PemK_toxin"/>
    <property type="match status" value="1"/>
</dbReference>
<dbReference type="SUPFAM" id="SSF50118">
    <property type="entry name" value="Cell growth inhibitor/plasmid maintenance toxic component"/>
    <property type="match status" value="1"/>
</dbReference>
<comment type="similarity">
    <text evidence="1">Belongs to the PemK/MazF family.</text>
</comment>
<accession>A0ABW4BIH4</accession>
<proteinExistence type="inferred from homology"/>
<dbReference type="PANTHER" id="PTHR33988:SF3">
    <property type="entry name" value="ENDORIBONUCLEASE TOXIN CHPB-RELATED"/>
    <property type="match status" value="1"/>
</dbReference>
<dbReference type="Proteomes" id="UP001597199">
    <property type="component" value="Unassembled WGS sequence"/>
</dbReference>
<dbReference type="EMBL" id="JBHTOA010000067">
    <property type="protein sequence ID" value="MFD1400262.1"/>
    <property type="molecule type" value="Genomic_DNA"/>
</dbReference>
<keyword evidence="2" id="KW-1277">Toxin-antitoxin system</keyword>